<protein>
    <recommendedName>
        <fullName evidence="4">2-phytyl-1,4-naphtoquinone methyltransferase</fullName>
        <ecNumber evidence="4">2.1.1.329</ecNumber>
    </recommendedName>
    <alternativeName>
        <fullName evidence="4">Demethylphylloquinone methyltransferase</fullName>
    </alternativeName>
</protein>
<name>A0A7D6F3E7_9CYAN</name>
<keyword evidence="1 4" id="KW-0489">Methyltransferase</keyword>
<dbReference type="GO" id="GO:0042372">
    <property type="term" value="P:phylloquinone biosynthetic process"/>
    <property type="evidence" value="ECO:0007669"/>
    <property type="project" value="UniProtKB-UniRule"/>
</dbReference>
<accession>A0A7D6F3E7</accession>
<comment type="function">
    <text evidence="4">Methyltransferase required for the conversion of 2-phytyl-1,4-beta-naphthoquinol to phylloquinol.</text>
</comment>
<proteinExistence type="inferred from homology"/>
<dbReference type="Proteomes" id="UP000261812">
    <property type="component" value="Chromosome"/>
</dbReference>
<dbReference type="InterPro" id="IPR032904">
    <property type="entry name" value="MenG"/>
</dbReference>
<dbReference type="HAMAP" id="MF_01813">
    <property type="entry name" value="MenG_UbiE_methyltr"/>
    <property type="match status" value="1"/>
</dbReference>
<reference evidence="6" key="1">
    <citation type="submission" date="2018-09" db="EMBL/GenBank/DDBJ databases">
        <title>Complete genome sequence of thermophilic cyanobacteria strain Thermosynechococcus elongatus PKUAC-SCTE542.</title>
        <authorList>
            <person name="Liang Y."/>
            <person name="Tang J."/>
            <person name="Daroch M."/>
        </authorList>
    </citation>
    <scope>NUCLEOTIDE SEQUENCE [LARGE SCALE GENOMIC DNA]</scope>
    <source>
        <strain evidence="6">E542</strain>
    </source>
</reference>
<keyword evidence="3 4" id="KW-0949">S-adenosyl-L-methionine</keyword>
<evidence type="ECO:0000256" key="4">
    <source>
        <dbReference type="HAMAP-Rule" id="MF_01982"/>
    </source>
</evidence>
<comment type="catalytic activity">
    <reaction evidence="4">
        <text>demethylphylloquinol + S-adenosyl-L-methionine = phylloquinol + S-adenosyl-L-homocysteine + H(+)</text>
        <dbReference type="Rhea" id="RHEA:40551"/>
        <dbReference type="ChEBI" id="CHEBI:15378"/>
        <dbReference type="ChEBI" id="CHEBI:28433"/>
        <dbReference type="ChEBI" id="CHEBI:57856"/>
        <dbReference type="ChEBI" id="CHEBI:59789"/>
        <dbReference type="ChEBI" id="CHEBI:87844"/>
        <dbReference type="EC" id="2.1.1.329"/>
    </reaction>
</comment>
<dbReference type="InterPro" id="IPR023576">
    <property type="entry name" value="UbiE/COQ5_MeTrFase_CS"/>
</dbReference>
<dbReference type="PANTHER" id="PTHR43591:SF24">
    <property type="entry name" value="2-METHOXY-6-POLYPRENYL-1,4-BENZOQUINOL METHYLASE, MITOCHONDRIAL"/>
    <property type="match status" value="1"/>
</dbReference>
<dbReference type="SUPFAM" id="SSF53335">
    <property type="entry name" value="S-adenosyl-L-methionine-dependent methyltransferases"/>
    <property type="match status" value="1"/>
</dbReference>
<dbReference type="NCBIfam" id="TIGR01934">
    <property type="entry name" value="MenG_MenH_UbiE"/>
    <property type="match status" value="1"/>
</dbReference>
<dbReference type="GO" id="GO:0032259">
    <property type="term" value="P:methylation"/>
    <property type="evidence" value="ECO:0007669"/>
    <property type="project" value="UniProtKB-KW"/>
</dbReference>
<dbReference type="AlphaFoldDB" id="A0A7D6F3E7"/>
<evidence type="ECO:0000256" key="2">
    <source>
        <dbReference type="ARBA" id="ARBA00022679"/>
    </source>
</evidence>
<comment type="similarity">
    <text evidence="4">Belongs to the class I-like SAM-binding methyltransferase superfamily. MenG/UbiE family.</text>
</comment>
<keyword evidence="6" id="KW-1185">Reference proteome</keyword>
<dbReference type="EMBL" id="CP032152">
    <property type="protein sequence ID" value="QLL29300.1"/>
    <property type="molecule type" value="Genomic_DNA"/>
</dbReference>
<evidence type="ECO:0000256" key="3">
    <source>
        <dbReference type="ARBA" id="ARBA00022691"/>
    </source>
</evidence>
<dbReference type="Gene3D" id="3.40.50.150">
    <property type="entry name" value="Vaccinia Virus protein VP39"/>
    <property type="match status" value="1"/>
</dbReference>
<dbReference type="PROSITE" id="PS01183">
    <property type="entry name" value="UBIE_1"/>
    <property type="match status" value="1"/>
</dbReference>
<evidence type="ECO:0000313" key="5">
    <source>
        <dbReference type="EMBL" id="QLL29300.1"/>
    </source>
</evidence>
<dbReference type="PANTHER" id="PTHR43591">
    <property type="entry name" value="METHYLTRANSFERASE"/>
    <property type="match status" value="1"/>
</dbReference>
<evidence type="ECO:0000313" key="6">
    <source>
        <dbReference type="Proteomes" id="UP000261812"/>
    </source>
</evidence>
<dbReference type="InterPro" id="IPR004033">
    <property type="entry name" value="UbiE/COQ5_MeTrFase"/>
</dbReference>
<sequence length="225" mass="25330">MTNIQALFERIAPLYDRLNDQLSFGLHHVWKQMAVDWLELPAGATALDLCCGTGDLSRVLARRVGRQGRVVGLDFAAAPLAIARQRSYHYPQIEWLQGDALAVPFGDQTFQGITIGYGLRNVADIPQALREMFRLLVPGGRAAILDFSHPQTPVLQQFQQWYLQQWVVPTARQYGLAAEYDYLWPSIQAFPTPPTLWRLIQQAGFESVKHYPLLGGLMAITIAQK</sequence>
<dbReference type="Pfam" id="PF01209">
    <property type="entry name" value="Ubie_methyltran"/>
    <property type="match status" value="1"/>
</dbReference>
<dbReference type="PROSITE" id="PS51608">
    <property type="entry name" value="SAM_MT_UBIE"/>
    <property type="match status" value="1"/>
</dbReference>
<dbReference type="InterPro" id="IPR029063">
    <property type="entry name" value="SAM-dependent_MTases_sf"/>
</dbReference>
<dbReference type="UniPathway" id="UPA00995"/>
<dbReference type="CDD" id="cd02440">
    <property type="entry name" value="AdoMet_MTases"/>
    <property type="match status" value="1"/>
</dbReference>
<gene>
    <name evidence="5" type="primary">ubiE</name>
    <name evidence="4" type="synonym">menG</name>
    <name evidence="5" type="ORF">D3A95_08700</name>
</gene>
<keyword evidence="2 4" id="KW-0808">Transferase</keyword>
<dbReference type="RefSeq" id="WP_181494651.1">
    <property type="nucleotide sequence ID" value="NZ_CP032152.1"/>
</dbReference>
<dbReference type="EC" id="2.1.1.329" evidence="4"/>
<evidence type="ECO:0000256" key="1">
    <source>
        <dbReference type="ARBA" id="ARBA00022603"/>
    </source>
</evidence>
<comment type="pathway">
    <text evidence="4">Cofactor biosynthesis; phylloquinone biosynthesis.</text>
</comment>
<dbReference type="HAMAP" id="MF_01982">
    <property type="entry name" value="MenG_phylloquinone_subfam"/>
    <property type="match status" value="1"/>
</dbReference>
<dbReference type="KEGG" id="tsq:D3A95_08700"/>
<dbReference type="GO" id="GO:0052624">
    <property type="term" value="F:2-phytyl-1,4-naphthoquinone methyltransferase activity"/>
    <property type="evidence" value="ECO:0007669"/>
    <property type="project" value="UniProtKB-EC"/>
</dbReference>
<organism evidence="5 6">
    <name type="scientific">Thermosynechococcus sichuanensis E542</name>
    <dbReference type="NCBI Taxonomy" id="2016101"/>
    <lineage>
        <taxon>Bacteria</taxon>
        <taxon>Bacillati</taxon>
        <taxon>Cyanobacteriota</taxon>
        <taxon>Cyanophyceae</taxon>
        <taxon>Acaryochloridales</taxon>
        <taxon>Thermosynechococcaceae</taxon>
        <taxon>Thermosynechococcus</taxon>
        <taxon>Thermosynechococcus sichuanensis</taxon>
    </lineage>
</organism>
<dbReference type="NCBIfam" id="NF001244">
    <property type="entry name" value="PRK00216.1-5"/>
    <property type="match status" value="1"/>
</dbReference>